<sequence>MMIGKRPVYLITALGLFLTTLWSAVTKDFISLAVSRAIQGVCISPMEALIPASIGEIWFVHERGFRNAVFNLGVLGGINLASPIAGPIIDKAGYKAALWGMTGAFALQVLLTIFFMPESTYDRSTQGVPAGTATTGGSGDEKSPEDIKSTSVPETAPVMQAHPYLYTLRPWSGQFKADKFWYNVFAPFKMLGSPLVVWGCFELTICMSWLVMLVITLSQIFSGPPYNFSVTSVGLASLASSGGILIATALAEPEFRLPIIALLTTLSGAGFFAWGKSLDNVDPWPIPVIVCLGMINLGVQFGIVGVVSYVVDSHRHEAVEAYAMMSFCKNIFAFAMTFYVNDWIASQGVKETFYVVGGITIAVSLLTVPMYIYGKRARSYAFRHGFMVEVVNDSIDESK</sequence>
<feature type="transmembrane region" description="Helical" evidence="6">
    <location>
        <begin position="322"/>
        <end position="340"/>
    </location>
</feature>
<evidence type="ECO:0008006" key="9">
    <source>
        <dbReference type="Google" id="ProtNLM"/>
    </source>
</evidence>
<organism evidence="7 8">
    <name type="scientific">Sarocladium strictum</name>
    <name type="common">Black bundle disease fungus</name>
    <name type="synonym">Acremonium strictum</name>
    <dbReference type="NCBI Taxonomy" id="5046"/>
    <lineage>
        <taxon>Eukaryota</taxon>
        <taxon>Fungi</taxon>
        <taxon>Dikarya</taxon>
        <taxon>Ascomycota</taxon>
        <taxon>Pezizomycotina</taxon>
        <taxon>Sordariomycetes</taxon>
        <taxon>Hypocreomycetidae</taxon>
        <taxon>Hypocreales</taxon>
        <taxon>Sarocladiaceae</taxon>
        <taxon>Sarocladium</taxon>
    </lineage>
</organism>
<reference evidence="7" key="1">
    <citation type="submission" date="2022-10" db="EMBL/GenBank/DDBJ databases">
        <title>Determination and structural analysis of whole genome sequence of Sarocladium strictum F4-1.</title>
        <authorList>
            <person name="Hu L."/>
            <person name="Jiang Y."/>
        </authorList>
    </citation>
    <scope>NUCLEOTIDE SEQUENCE</scope>
    <source>
        <strain evidence="7">F4-1</strain>
    </source>
</reference>
<dbReference type="Pfam" id="PF07690">
    <property type="entry name" value="MFS_1"/>
    <property type="match status" value="1"/>
</dbReference>
<keyword evidence="3 6" id="KW-1133">Transmembrane helix</keyword>
<evidence type="ECO:0000256" key="4">
    <source>
        <dbReference type="ARBA" id="ARBA00023136"/>
    </source>
</evidence>
<dbReference type="AlphaFoldDB" id="A0AA39L7M9"/>
<evidence type="ECO:0000256" key="3">
    <source>
        <dbReference type="ARBA" id="ARBA00022989"/>
    </source>
</evidence>
<gene>
    <name evidence="7" type="ORF">NLU13_5182</name>
</gene>
<keyword evidence="8" id="KW-1185">Reference proteome</keyword>
<dbReference type="GO" id="GO:0022857">
    <property type="term" value="F:transmembrane transporter activity"/>
    <property type="evidence" value="ECO:0007669"/>
    <property type="project" value="InterPro"/>
</dbReference>
<protein>
    <recommendedName>
        <fullName evidence="9">Major facilitator superfamily (MFS) profile domain-containing protein</fullName>
    </recommendedName>
</protein>
<feature type="transmembrane region" description="Helical" evidence="6">
    <location>
        <begin position="226"/>
        <end position="250"/>
    </location>
</feature>
<comment type="subcellular location">
    <subcellularLocation>
        <location evidence="1">Membrane</location>
        <topology evidence="1">Multi-pass membrane protein</topology>
    </subcellularLocation>
</comment>
<keyword evidence="2 6" id="KW-0812">Transmembrane</keyword>
<dbReference type="InterPro" id="IPR011701">
    <property type="entry name" value="MFS"/>
</dbReference>
<comment type="caution">
    <text evidence="7">The sequence shown here is derived from an EMBL/GenBank/DDBJ whole genome shotgun (WGS) entry which is preliminary data.</text>
</comment>
<feature type="compositionally biased region" description="Basic and acidic residues" evidence="5">
    <location>
        <begin position="139"/>
        <end position="148"/>
    </location>
</feature>
<dbReference type="Proteomes" id="UP001175261">
    <property type="component" value="Unassembled WGS sequence"/>
</dbReference>
<feature type="transmembrane region" description="Helical" evidence="6">
    <location>
        <begin position="195"/>
        <end position="220"/>
    </location>
</feature>
<feature type="transmembrane region" description="Helical" evidence="6">
    <location>
        <begin position="286"/>
        <end position="310"/>
    </location>
</feature>
<dbReference type="PANTHER" id="PTHR23502:SF20">
    <property type="entry name" value="TRANSPORTER, PUTATIVE (AFU_ORTHOLOGUE AFUA_6G13880)-RELATED"/>
    <property type="match status" value="1"/>
</dbReference>
<evidence type="ECO:0000256" key="1">
    <source>
        <dbReference type="ARBA" id="ARBA00004141"/>
    </source>
</evidence>
<feature type="compositionally biased region" description="Polar residues" evidence="5">
    <location>
        <begin position="122"/>
        <end position="135"/>
    </location>
</feature>
<evidence type="ECO:0000256" key="2">
    <source>
        <dbReference type="ARBA" id="ARBA00022692"/>
    </source>
</evidence>
<dbReference type="GO" id="GO:0005886">
    <property type="term" value="C:plasma membrane"/>
    <property type="evidence" value="ECO:0007669"/>
    <property type="project" value="TreeGrafter"/>
</dbReference>
<evidence type="ECO:0000313" key="7">
    <source>
        <dbReference type="EMBL" id="KAK0386869.1"/>
    </source>
</evidence>
<evidence type="ECO:0000313" key="8">
    <source>
        <dbReference type="Proteomes" id="UP001175261"/>
    </source>
</evidence>
<dbReference type="Gene3D" id="1.20.1250.20">
    <property type="entry name" value="MFS general substrate transporter like domains"/>
    <property type="match status" value="1"/>
</dbReference>
<proteinExistence type="predicted"/>
<accession>A0AA39L7M9</accession>
<feature type="transmembrane region" description="Helical" evidence="6">
    <location>
        <begin position="96"/>
        <end position="116"/>
    </location>
</feature>
<feature type="transmembrane region" description="Helical" evidence="6">
    <location>
        <begin position="257"/>
        <end position="274"/>
    </location>
</feature>
<keyword evidence="4 6" id="KW-0472">Membrane</keyword>
<name>A0AA39L7M9_SARSR</name>
<evidence type="ECO:0000256" key="5">
    <source>
        <dbReference type="SAM" id="MobiDB-lite"/>
    </source>
</evidence>
<dbReference type="PANTHER" id="PTHR23502">
    <property type="entry name" value="MAJOR FACILITATOR SUPERFAMILY"/>
    <property type="match status" value="1"/>
</dbReference>
<dbReference type="SUPFAM" id="SSF103473">
    <property type="entry name" value="MFS general substrate transporter"/>
    <property type="match status" value="1"/>
</dbReference>
<evidence type="ECO:0000256" key="6">
    <source>
        <dbReference type="SAM" id="Phobius"/>
    </source>
</evidence>
<feature type="region of interest" description="Disordered" evidence="5">
    <location>
        <begin position="122"/>
        <end position="151"/>
    </location>
</feature>
<dbReference type="EMBL" id="JAPDFR010000004">
    <property type="protein sequence ID" value="KAK0386869.1"/>
    <property type="molecule type" value="Genomic_DNA"/>
</dbReference>
<feature type="transmembrane region" description="Helical" evidence="6">
    <location>
        <begin position="352"/>
        <end position="373"/>
    </location>
</feature>
<dbReference type="InterPro" id="IPR036259">
    <property type="entry name" value="MFS_trans_sf"/>
</dbReference>